<protein>
    <submittedName>
        <fullName evidence="1">Uncharacterized protein</fullName>
    </submittedName>
</protein>
<organism evidence="1 2">
    <name type="scientific">Clonostachys byssicola</name>
    <dbReference type="NCBI Taxonomy" id="160290"/>
    <lineage>
        <taxon>Eukaryota</taxon>
        <taxon>Fungi</taxon>
        <taxon>Dikarya</taxon>
        <taxon>Ascomycota</taxon>
        <taxon>Pezizomycotina</taxon>
        <taxon>Sordariomycetes</taxon>
        <taxon>Hypocreomycetidae</taxon>
        <taxon>Hypocreales</taxon>
        <taxon>Bionectriaceae</taxon>
        <taxon>Clonostachys</taxon>
    </lineage>
</organism>
<dbReference type="Proteomes" id="UP000754883">
    <property type="component" value="Unassembled WGS sequence"/>
</dbReference>
<accession>A0A9N9Y1T2</accession>
<dbReference type="OrthoDB" id="10513215at2759"/>
<reference evidence="2" key="1">
    <citation type="submission" date="2019-06" db="EMBL/GenBank/DDBJ databases">
        <authorList>
            <person name="Broberg M."/>
        </authorList>
    </citation>
    <scope>NUCLEOTIDE SEQUENCE [LARGE SCALE GENOMIC DNA]</scope>
</reference>
<evidence type="ECO:0000313" key="1">
    <source>
        <dbReference type="EMBL" id="CAG9981947.1"/>
    </source>
</evidence>
<reference evidence="1 2" key="2">
    <citation type="submission" date="2021-10" db="EMBL/GenBank/DDBJ databases">
        <authorList>
            <person name="Piombo E."/>
        </authorList>
    </citation>
    <scope>NUCLEOTIDE SEQUENCE [LARGE SCALE GENOMIC DNA]</scope>
</reference>
<dbReference type="EMBL" id="CABFNO020001328">
    <property type="protein sequence ID" value="CAG9981947.1"/>
    <property type="molecule type" value="Genomic_DNA"/>
</dbReference>
<gene>
    <name evidence="1" type="ORF">CBYS24578_00009514</name>
</gene>
<name>A0A9N9Y1T2_9HYPO</name>
<dbReference type="AlphaFoldDB" id="A0A9N9Y1T2"/>
<keyword evidence="2" id="KW-1185">Reference proteome</keyword>
<proteinExistence type="predicted"/>
<evidence type="ECO:0000313" key="2">
    <source>
        <dbReference type="Proteomes" id="UP000754883"/>
    </source>
</evidence>
<comment type="caution">
    <text evidence="1">The sequence shown here is derived from an EMBL/GenBank/DDBJ whole genome shotgun (WGS) entry which is preliminary data.</text>
</comment>
<sequence length="123" mass="13408">MGRPIIIGPGKLHSFMGVALANNHDYWGTWTGELEHGRARSSISGPVPPSIAEHAIDTLIGAGPGQRRVVPILSRKEVDDRWVGKLHSFIQSSANERTPITCLGEVHDARLWFMMNGGDDLAT</sequence>